<dbReference type="EMBL" id="WCRS01000016">
    <property type="protein sequence ID" value="KAB4470857.1"/>
    <property type="molecule type" value="Genomic_DNA"/>
</dbReference>
<proteinExistence type="predicted"/>
<dbReference type="RefSeq" id="WP_016268242.1">
    <property type="nucleotide sequence ID" value="NZ_CAXTFL010000017.1"/>
</dbReference>
<evidence type="ECO:0000313" key="1">
    <source>
        <dbReference type="EMBL" id="KAB4470857.1"/>
    </source>
</evidence>
<sequence>MNESPTYRELLAANRQLVAENELLHKENAKLNGLVKDLLEVDKETKNIEVISANKAPKLVFQEKKIVAPPCLSLDEKGA</sequence>
<gene>
    <name evidence="1" type="ORF">GAN59_18745</name>
</gene>
<protein>
    <submittedName>
        <fullName evidence="1">Uncharacterized protein</fullName>
    </submittedName>
</protein>
<dbReference type="Proteomes" id="UP000488521">
    <property type="component" value="Unassembled WGS sequence"/>
</dbReference>
<accession>A0A6I0S711</accession>
<organism evidence="1 2">
    <name type="scientific">Bacteroides thetaiotaomicron</name>
    <dbReference type="NCBI Taxonomy" id="818"/>
    <lineage>
        <taxon>Bacteria</taxon>
        <taxon>Pseudomonadati</taxon>
        <taxon>Bacteroidota</taxon>
        <taxon>Bacteroidia</taxon>
        <taxon>Bacteroidales</taxon>
        <taxon>Bacteroidaceae</taxon>
        <taxon>Bacteroides</taxon>
    </lineage>
</organism>
<dbReference type="AlphaFoldDB" id="A0A6I0S711"/>
<comment type="caution">
    <text evidence="1">The sequence shown here is derived from an EMBL/GenBank/DDBJ whole genome shotgun (WGS) entry which is preliminary data.</text>
</comment>
<evidence type="ECO:0000313" key="2">
    <source>
        <dbReference type="Proteomes" id="UP000488521"/>
    </source>
</evidence>
<name>A0A6I0S711_BACT4</name>
<reference evidence="1 2" key="1">
    <citation type="journal article" date="2019" name="Nat. Med.">
        <title>A library of human gut bacterial isolates paired with longitudinal multiomics data enables mechanistic microbiome research.</title>
        <authorList>
            <person name="Poyet M."/>
            <person name="Groussin M."/>
            <person name="Gibbons S.M."/>
            <person name="Avila-Pacheco J."/>
            <person name="Jiang X."/>
            <person name="Kearney S.M."/>
            <person name="Perrotta A.R."/>
            <person name="Berdy B."/>
            <person name="Zhao S."/>
            <person name="Lieberman T.D."/>
            <person name="Swanson P.K."/>
            <person name="Smith M."/>
            <person name="Roesemann S."/>
            <person name="Alexander J.E."/>
            <person name="Rich S.A."/>
            <person name="Livny J."/>
            <person name="Vlamakis H."/>
            <person name="Clish C."/>
            <person name="Bullock K."/>
            <person name="Deik A."/>
            <person name="Scott J."/>
            <person name="Pierce K.A."/>
            <person name="Xavier R.J."/>
            <person name="Alm E.J."/>
        </authorList>
    </citation>
    <scope>NUCLEOTIDE SEQUENCE [LARGE SCALE GENOMIC DNA]</scope>
    <source>
        <strain evidence="1 2">BIOML-A156</strain>
    </source>
</reference>